<comment type="subcellular location">
    <subcellularLocation>
        <location evidence="2">Cell inner membrane</location>
        <topology evidence="2">Peripheral membrane protein</topology>
    </subcellularLocation>
    <subcellularLocation>
        <location evidence="14">Cell membrane</location>
        <topology evidence="14">Peripheral membrane protein</topology>
        <orientation evidence="14">Cytoplasmic side</orientation>
    </subcellularLocation>
</comment>
<protein>
    <recommendedName>
        <fullName evidence="14 15">Multifunctional fusion protein</fullName>
    </recommendedName>
    <domain>
        <recommendedName>
            <fullName evidence="14">NADH-quinone oxidoreductase subunit C</fullName>
            <ecNumber evidence="14">7.1.1.-</ecNumber>
        </recommendedName>
        <alternativeName>
            <fullName evidence="14">NADH dehydrogenase I subunit C</fullName>
        </alternativeName>
        <alternativeName>
            <fullName evidence="14">NDH-1 subunit C</fullName>
        </alternativeName>
    </domain>
    <domain>
        <recommendedName>
            <fullName evidence="15">NADH-quinone oxidoreductase subunit D</fullName>
        </recommendedName>
        <alternativeName>
            <fullName evidence="15">NADH dehydrogenase I subunit D</fullName>
        </alternativeName>
        <alternativeName>
            <fullName evidence="15">NDH-1 subunit D</fullName>
        </alternativeName>
    </domain>
</protein>
<dbReference type="AlphaFoldDB" id="A0A932CNT9"/>
<evidence type="ECO:0000256" key="8">
    <source>
        <dbReference type="ARBA" id="ARBA00022967"/>
    </source>
</evidence>
<dbReference type="PROSITE" id="PS00535">
    <property type="entry name" value="COMPLEX1_49K"/>
    <property type="match status" value="1"/>
</dbReference>
<dbReference type="EMBL" id="JACPRF010000207">
    <property type="protein sequence ID" value="MBI2876574.1"/>
    <property type="molecule type" value="Genomic_DNA"/>
</dbReference>
<evidence type="ECO:0000313" key="19">
    <source>
        <dbReference type="Proteomes" id="UP000769766"/>
    </source>
</evidence>
<dbReference type="InterPro" id="IPR014029">
    <property type="entry name" value="NADH_UbQ_OxRdtase_49kDa_CS"/>
</dbReference>
<dbReference type="InterPro" id="IPR029014">
    <property type="entry name" value="NiFe-Hase_large"/>
</dbReference>
<dbReference type="PROSITE" id="PS00542">
    <property type="entry name" value="COMPLEX1_30K"/>
    <property type="match status" value="1"/>
</dbReference>
<comment type="subunit">
    <text evidence="14">NDH-1 is composed of 14 different subunits. Subunits NuoB, C, D, E, F, and G constitute the peripheral sector of the complex.</text>
</comment>
<comment type="similarity">
    <text evidence="15">Belongs to the complex I 49 kDa subunit family.</text>
</comment>
<evidence type="ECO:0000256" key="2">
    <source>
        <dbReference type="ARBA" id="ARBA00004417"/>
    </source>
</evidence>
<evidence type="ECO:0000256" key="12">
    <source>
        <dbReference type="ARBA" id="ARBA00023268"/>
    </source>
</evidence>
<dbReference type="SUPFAM" id="SSF56762">
    <property type="entry name" value="HydB/Nqo4-like"/>
    <property type="match status" value="1"/>
</dbReference>
<dbReference type="GO" id="GO:0008137">
    <property type="term" value="F:NADH dehydrogenase (ubiquinone) activity"/>
    <property type="evidence" value="ECO:0007669"/>
    <property type="project" value="InterPro"/>
</dbReference>
<proteinExistence type="inferred from homology"/>
<dbReference type="InterPro" id="IPR001268">
    <property type="entry name" value="NADH_UbQ_OxRdtase_30kDa_su"/>
</dbReference>
<dbReference type="NCBIfam" id="NF008728">
    <property type="entry name" value="PRK11742.1"/>
    <property type="match status" value="1"/>
</dbReference>
<keyword evidence="18" id="KW-0560">Oxidoreductase</keyword>
<comment type="similarity">
    <text evidence="3">In the C-terminal section; belongs to the complex I 49 kDa subunit family.</text>
</comment>
<organism evidence="18 19">
    <name type="scientific">Tectimicrobiota bacterium</name>
    <dbReference type="NCBI Taxonomy" id="2528274"/>
    <lineage>
        <taxon>Bacteria</taxon>
        <taxon>Pseudomonadati</taxon>
        <taxon>Nitrospinota/Tectimicrobiota group</taxon>
        <taxon>Candidatus Tectimicrobiota</taxon>
    </lineage>
</organism>
<evidence type="ECO:0000256" key="6">
    <source>
        <dbReference type="ARBA" id="ARBA00022519"/>
    </source>
</evidence>
<dbReference type="GO" id="GO:0005886">
    <property type="term" value="C:plasma membrane"/>
    <property type="evidence" value="ECO:0007669"/>
    <property type="project" value="UniProtKB-SubCell"/>
</dbReference>
<dbReference type="InterPro" id="IPR022885">
    <property type="entry name" value="NDH1_su_D/H"/>
</dbReference>
<evidence type="ECO:0000256" key="7">
    <source>
        <dbReference type="ARBA" id="ARBA00022719"/>
    </source>
</evidence>
<keyword evidence="8 14" id="KW-1278">Translocase</keyword>
<comment type="similarity">
    <text evidence="14">Belongs to the complex I 30 kDa subunit family.</text>
</comment>
<evidence type="ECO:0000256" key="1">
    <source>
        <dbReference type="ARBA" id="ARBA00002378"/>
    </source>
</evidence>
<keyword evidence="4 14" id="KW-0813">Transport</keyword>
<keyword evidence="6" id="KW-0997">Cell inner membrane</keyword>
<evidence type="ECO:0000256" key="5">
    <source>
        <dbReference type="ARBA" id="ARBA00022475"/>
    </source>
</evidence>
<accession>A0A932CNT9</accession>
<dbReference type="NCBIfam" id="TIGR01962">
    <property type="entry name" value="NuoD"/>
    <property type="match status" value="1"/>
</dbReference>
<dbReference type="SUPFAM" id="SSF143243">
    <property type="entry name" value="Nqo5-like"/>
    <property type="match status" value="1"/>
</dbReference>
<evidence type="ECO:0000256" key="4">
    <source>
        <dbReference type="ARBA" id="ARBA00022448"/>
    </source>
</evidence>
<keyword evidence="5 14" id="KW-1003">Cell membrane</keyword>
<comment type="caution">
    <text evidence="18">The sequence shown here is derived from an EMBL/GenBank/DDBJ whole genome shotgun (WGS) entry which is preliminary data.</text>
</comment>
<gene>
    <name evidence="14 18" type="primary">nuoC</name>
    <name evidence="15" type="synonym">nuoD</name>
    <name evidence="18" type="ORF">HYY20_06810</name>
</gene>
<dbReference type="InterPro" id="IPR010218">
    <property type="entry name" value="NADH_DH_suC"/>
</dbReference>
<evidence type="ECO:0000256" key="3">
    <source>
        <dbReference type="ARBA" id="ARBA00010019"/>
    </source>
</evidence>
<comment type="function">
    <text evidence="1 14">NDH-1 shuttles electrons from NADH, via FMN and iron-sulfur (Fe-S) centers, to quinones in the respiratory chain. The immediate electron acceptor for the enzyme in this species is believed to be ubiquinone. Couples the redox reaction to proton translocation (for every two electrons transferred, four hydrogen ions are translocated across the cytoplasmic membrane), and thus conserves the redox energy in a proton gradient.</text>
</comment>
<dbReference type="Proteomes" id="UP000769766">
    <property type="component" value="Unassembled WGS sequence"/>
</dbReference>
<feature type="domain" description="NADH-quinone oxidoreductase subunit D" evidence="17">
    <location>
        <begin position="313"/>
        <end position="583"/>
    </location>
</feature>
<evidence type="ECO:0000313" key="18">
    <source>
        <dbReference type="EMBL" id="MBI2876574.1"/>
    </source>
</evidence>
<dbReference type="InterPro" id="IPR001135">
    <property type="entry name" value="NADH_Q_OxRdtase_suD"/>
</dbReference>
<dbReference type="PANTHER" id="PTHR11993">
    <property type="entry name" value="NADH-UBIQUINONE OXIDOREDUCTASE 49 KDA SUBUNIT"/>
    <property type="match status" value="1"/>
</dbReference>
<keyword evidence="12" id="KW-0511">Multifunctional enzyme</keyword>
<dbReference type="NCBIfam" id="NF004739">
    <property type="entry name" value="PRK06075.1"/>
    <property type="match status" value="1"/>
</dbReference>
<dbReference type="HAMAP" id="MF_01358">
    <property type="entry name" value="NDH1_NuoD"/>
    <property type="match status" value="1"/>
</dbReference>
<name>A0A932CNT9_UNCTE</name>
<dbReference type="HAMAP" id="MF_01357">
    <property type="entry name" value="NDH1_NuoC"/>
    <property type="match status" value="1"/>
</dbReference>
<keyword evidence="10 14" id="KW-0830">Ubiquinone</keyword>
<evidence type="ECO:0000256" key="14">
    <source>
        <dbReference type="HAMAP-Rule" id="MF_01357"/>
    </source>
</evidence>
<dbReference type="Gene3D" id="3.30.460.80">
    <property type="entry name" value="NADH:ubiquinone oxidoreductase, 30kDa subunit"/>
    <property type="match status" value="1"/>
</dbReference>
<dbReference type="GO" id="GO:0051287">
    <property type="term" value="F:NAD binding"/>
    <property type="evidence" value="ECO:0007669"/>
    <property type="project" value="InterPro"/>
</dbReference>
<evidence type="ECO:0000259" key="17">
    <source>
        <dbReference type="Pfam" id="PF00346"/>
    </source>
</evidence>
<evidence type="ECO:0000256" key="11">
    <source>
        <dbReference type="ARBA" id="ARBA00023136"/>
    </source>
</evidence>
<dbReference type="InterPro" id="IPR037232">
    <property type="entry name" value="NADH_quin_OxRdtase_su_C/D-like"/>
</dbReference>
<evidence type="ECO:0000256" key="10">
    <source>
        <dbReference type="ARBA" id="ARBA00023075"/>
    </source>
</evidence>
<dbReference type="PANTHER" id="PTHR11993:SF45">
    <property type="entry name" value="NADH-QUINONE OXIDOREDUCTASE SUBUNIT C_D"/>
    <property type="match status" value="1"/>
</dbReference>
<dbReference type="Pfam" id="PF00346">
    <property type="entry name" value="Complex1_49kDa"/>
    <property type="match status" value="1"/>
</dbReference>
<dbReference type="InterPro" id="IPR020396">
    <property type="entry name" value="NADH_UbQ_OxRdtase_CS"/>
</dbReference>
<dbReference type="GO" id="GO:0050136">
    <property type="term" value="F:NADH dehydrogenase (quinone) (non-electrogenic) activity"/>
    <property type="evidence" value="ECO:0007669"/>
    <property type="project" value="UniProtKB-UniRule"/>
</dbReference>
<comment type="catalytic activity">
    <reaction evidence="13 14">
        <text>a quinone + NADH + 5 H(+)(in) = a quinol + NAD(+) + 4 H(+)(out)</text>
        <dbReference type="Rhea" id="RHEA:57888"/>
        <dbReference type="ChEBI" id="CHEBI:15378"/>
        <dbReference type="ChEBI" id="CHEBI:24646"/>
        <dbReference type="ChEBI" id="CHEBI:57540"/>
        <dbReference type="ChEBI" id="CHEBI:57945"/>
        <dbReference type="ChEBI" id="CHEBI:132124"/>
    </reaction>
</comment>
<keyword evidence="7 14" id="KW-0874">Quinone</keyword>
<reference evidence="18" key="1">
    <citation type="submission" date="2020-07" db="EMBL/GenBank/DDBJ databases">
        <title>Huge and variable diversity of episymbiotic CPR bacteria and DPANN archaea in groundwater ecosystems.</title>
        <authorList>
            <person name="He C.Y."/>
            <person name="Keren R."/>
            <person name="Whittaker M."/>
            <person name="Farag I.F."/>
            <person name="Doudna J."/>
            <person name="Cate J.H.D."/>
            <person name="Banfield J.F."/>
        </authorList>
    </citation>
    <scope>NUCLEOTIDE SEQUENCE</scope>
    <source>
        <strain evidence="18">NC_groundwater_672_Ag_B-0.1um_62_36</strain>
    </source>
</reference>
<evidence type="ECO:0000256" key="9">
    <source>
        <dbReference type="ARBA" id="ARBA00023027"/>
    </source>
</evidence>
<keyword evidence="9 14" id="KW-0520">NAD</keyword>
<feature type="domain" description="NADH:ubiquinone oxidoreductase 30kDa subunit" evidence="16">
    <location>
        <begin position="32"/>
        <end position="161"/>
    </location>
</feature>
<dbReference type="GO" id="GO:0048038">
    <property type="term" value="F:quinone binding"/>
    <property type="evidence" value="ECO:0007669"/>
    <property type="project" value="UniProtKB-KW"/>
</dbReference>
<keyword evidence="11 14" id="KW-0472">Membrane</keyword>
<evidence type="ECO:0000256" key="13">
    <source>
        <dbReference type="ARBA" id="ARBA00047712"/>
    </source>
</evidence>
<dbReference type="EC" id="7.1.1.-" evidence="14"/>
<evidence type="ECO:0000256" key="15">
    <source>
        <dbReference type="HAMAP-Rule" id="MF_01358"/>
    </source>
</evidence>
<evidence type="ECO:0000259" key="16">
    <source>
        <dbReference type="Pfam" id="PF00329"/>
    </source>
</evidence>
<dbReference type="Gene3D" id="1.10.645.10">
    <property type="entry name" value="Cytochrome-c3 Hydrogenase, chain B"/>
    <property type="match status" value="1"/>
</dbReference>
<dbReference type="Pfam" id="PF00329">
    <property type="entry name" value="Complex1_30kDa"/>
    <property type="match status" value="1"/>
</dbReference>
<sequence length="583" mass="67256">MPPRPPIVQELRERFPTVTFLEQETRDGVPTLWVGPEHLRDVLVYLKREAQPPYPMLFDLSAVDERVRRAAPRGYPACDFSLLYQLLSLERNEDLRLRVPLRGDYPTVRTITDLWPSANWYEREVWDMFGIGFEGHPFLRRLLMPDYWKGHPLRKEHPARRTDMEPYRLAASPEQALEERYEFRPEEYGLSRGENGMDYMFLNLGPHHPGTHGVIRFVLQLEGEWLRDVGIQIGFHHRAQEKTAERQTFHTYIPYTDRIDYLAGYQNEFPYVMAVERLGGVLVPPRAQVIRVMLAELFRIANHLVWFGTFGADLGSLSPVFYTFNDREHIFDIIEAVSGFRMHPGWFRIGGVAEDLPRGWKELVDGFVRYFPARLAEYRRALLKNAIFKRRTKGIGVYTVASALEWGVTGPNLRAAGLAWDLRKARPYSGYDQFDFEVPTETAGDSYARALVRIEEMNQSLRIVEQAANQMPEGRYKSDHPLAMPPRKEETMQAIETLINHFLSVSWGQPFPVGEAQMITEAPKGHTGFYVMSDGSTNAYRTRIRTASFPIMQTVPWLSRGLLVADLIAILGSIDYVMGDIDR</sequence>